<keyword evidence="2" id="KW-0802">TPR repeat</keyword>
<reference evidence="9" key="1">
    <citation type="submission" date="2016-11" db="UniProtKB">
        <authorList>
            <consortium name="WormBaseParasite"/>
        </authorList>
    </citation>
    <scope>IDENTIFICATION</scope>
</reference>
<dbReference type="PANTHER" id="PTHR45883:SF2">
    <property type="entry name" value="HSC70-INTERACTING PROTEIN"/>
    <property type="match status" value="1"/>
</dbReference>
<evidence type="ECO:0000313" key="8">
    <source>
        <dbReference type="Proteomes" id="UP000095283"/>
    </source>
</evidence>
<feature type="compositionally biased region" description="Basic and acidic residues" evidence="5">
    <location>
        <begin position="158"/>
        <end position="175"/>
    </location>
</feature>
<evidence type="ECO:0000256" key="2">
    <source>
        <dbReference type="ARBA" id="ARBA00022803"/>
    </source>
</evidence>
<dbReference type="PANTHER" id="PTHR45883">
    <property type="entry name" value="HSC70-INTERACTING PROTEIN"/>
    <property type="match status" value="1"/>
</dbReference>
<keyword evidence="6" id="KW-0812">Transmembrane</keyword>
<keyword evidence="1" id="KW-0677">Repeat</keyword>
<proteinExistence type="predicted"/>
<comment type="function">
    <text evidence="3">One HIP oligomer binds the ATPase domains of at least two HSC70 molecules dependent on activation of the HSC70 ATPase by HSP40. Stabilizes the ADP state of HSC70 that has a high affinity for substrate protein. Through its own chaperone activity, it may contribute to the interaction of HSC70 with various target proteins.</text>
</comment>
<evidence type="ECO:0000256" key="4">
    <source>
        <dbReference type="SAM" id="Coils"/>
    </source>
</evidence>
<dbReference type="Pfam" id="PF17830">
    <property type="entry name" value="STI1-HOP_DP"/>
    <property type="match status" value="1"/>
</dbReference>
<evidence type="ECO:0000259" key="7">
    <source>
        <dbReference type="SMART" id="SM00727"/>
    </source>
</evidence>
<feature type="transmembrane region" description="Helical" evidence="6">
    <location>
        <begin position="132"/>
        <end position="149"/>
    </location>
</feature>
<organism evidence="8 9">
    <name type="scientific">Heterorhabditis bacteriophora</name>
    <name type="common">Entomopathogenic nematode worm</name>
    <dbReference type="NCBI Taxonomy" id="37862"/>
    <lineage>
        <taxon>Eukaryota</taxon>
        <taxon>Metazoa</taxon>
        <taxon>Ecdysozoa</taxon>
        <taxon>Nematoda</taxon>
        <taxon>Chromadorea</taxon>
        <taxon>Rhabditida</taxon>
        <taxon>Rhabditina</taxon>
        <taxon>Rhabditomorpha</taxon>
        <taxon>Strongyloidea</taxon>
        <taxon>Heterorhabditidae</taxon>
        <taxon>Heterorhabditis</taxon>
    </lineage>
</organism>
<dbReference type="WBParaSite" id="Hba_18269">
    <property type="protein sequence ID" value="Hba_18269"/>
    <property type="gene ID" value="Hba_18269"/>
</dbReference>
<keyword evidence="4" id="KW-0175">Coiled coil</keyword>
<dbReference type="InterPro" id="IPR041243">
    <property type="entry name" value="STI1/HOP_DP"/>
</dbReference>
<protein>
    <submittedName>
        <fullName evidence="9">STI1 domain-containing protein</fullName>
    </submittedName>
</protein>
<dbReference type="SMART" id="SM00727">
    <property type="entry name" value="STI1"/>
    <property type="match status" value="1"/>
</dbReference>
<dbReference type="Proteomes" id="UP000095283">
    <property type="component" value="Unplaced"/>
</dbReference>
<dbReference type="Gene3D" id="1.10.260.100">
    <property type="match status" value="1"/>
</dbReference>
<accession>A0A1I7XLT7</accession>
<keyword evidence="6" id="KW-1133">Transmembrane helix</keyword>
<keyword evidence="8" id="KW-1185">Reference proteome</keyword>
<dbReference type="AlphaFoldDB" id="A0A1I7XLT7"/>
<keyword evidence="6" id="KW-0472">Membrane</keyword>
<feature type="region of interest" description="Disordered" evidence="5">
    <location>
        <begin position="156"/>
        <end position="200"/>
    </location>
</feature>
<dbReference type="GO" id="GO:0030544">
    <property type="term" value="F:Hsp70 protein binding"/>
    <property type="evidence" value="ECO:0007669"/>
    <property type="project" value="TreeGrafter"/>
</dbReference>
<evidence type="ECO:0000256" key="6">
    <source>
        <dbReference type="SAM" id="Phobius"/>
    </source>
</evidence>
<evidence type="ECO:0000256" key="1">
    <source>
        <dbReference type="ARBA" id="ARBA00022737"/>
    </source>
</evidence>
<evidence type="ECO:0000256" key="3">
    <source>
        <dbReference type="ARBA" id="ARBA00037033"/>
    </source>
</evidence>
<dbReference type="InterPro" id="IPR006636">
    <property type="entry name" value="STI1_HS-bd"/>
</dbReference>
<evidence type="ECO:0000313" key="9">
    <source>
        <dbReference type="WBParaSite" id="Hba_18269"/>
    </source>
</evidence>
<sequence length="200" mass="22521">MLYWTAPPRSFVQFAKKLHDYNRAVARQAEERELKERLARVRKAKEANKKAEEEAKKFAGDATSDFHFGFGSGGNPSGGMGAMFNDPEIMEAMQDPEVMPAFLDIMNNPSNLMKYMGNPKVMKLIAKMKGQFYFVIFHIFLYFFCRFSGMPEMFSGNSDEKRQSGCPSECDKKECGQNAAAGEAPYHTQPTGKAPEPDLD</sequence>
<name>A0A1I7XLT7_HETBA</name>
<evidence type="ECO:0000256" key="5">
    <source>
        <dbReference type="SAM" id="MobiDB-lite"/>
    </source>
</evidence>
<feature type="coiled-coil region" evidence="4">
    <location>
        <begin position="27"/>
        <end position="61"/>
    </location>
</feature>
<feature type="domain" description="STI1" evidence="7">
    <location>
        <begin position="86"/>
        <end position="125"/>
    </location>
</feature>